<dbReference type="Proteomes" id="UP000316008">
    <property type="component" value="Unassembled WGS sequence"/>
</dbReference>
<reference evidence="3 4" key="1">
    <citation type="submission" date="2019-07" db="EMBL/GenBank/DDBJ databases">
        <authorList>
            <person name="Huq M.A."/>
        </authorList>
    </citation>
    <scope>NUCLEOTIDE SEQUENCE [LARGE SCALE GENOMIC DNA]</scope>
    <source>
        <strain evidence="3 4">MAH-3</strain>
    </source>
</reference>
<dbReference type="GO" id="GO:0006629">
    <property type="term" value="P:lipid metabolic process"/>
    <property type="evidence" value="ECO:0007669"/>
    <property type="project" value="InterPro"/>
</dbReference>
<dbReference type="GO" id="GO:0008081">
    <property type="term" value="F:phosphoric diester hydrolase activity"/>
    <property type="evidence" value="ECO:0007669"/>
    <property type="project" value="InterPro"/>
</dbReference>
<keyword evidence="1" id="KW-0472">Membrane</keyword>
<proteinExistence type="predicted"/>
<name>A0A556MGR1_9FLAO</name>
<dbReference type="SUPFAM" id="SSF51695">
    <property type="entry name" value="PLC-like phosphodiesterases"/>
    <property type="match status" value="1"/>
</dbReference>
<dbReference type="EMBL" id="VLPL01000013">
    <property type="protein sequence ID" value="TSJ38985.1"/>
    <property type="molecule type" value="Genomic_DNA"/>
</dbReference>
<comment type="caution">
    <text evidence="3">The sequence shown here is derived from an EMBL/GenBank/DDBJ whole genome shotgun (WGS) entry which is preliminary data.</text>
</comment>
<gene>
    <name evidence="3" type="ORF">FO442_18385</name>
</gene>
<keyword evidence="1" id="KW-1133">Transmembrane helix</keyword>
<keyword evidence="1" id="KW-0812">Transmembrane</keyword>
<dbReference type="PANTHER" id="PTHR46211">
    <property type="entry name" value="GLYCEROPHOSPHORYL DIESTER PHOSPHODIESTERASE"/>
    <property type="match status" value="1"/>
</dbReference>
<dbReference type="PROSITE" id="PS51704">
    <property type="entry name" value="GP_PDE"/>
    <property type="match status" value="1"/>
</dbReference>
<organism evidence="3 4">
    <name type="scientific">Fluviicola chungangensis</name>
    <dbReference type="NCBI Taxonomy" id="2597671"/>
    <lineage>
        <taxon>Bacteria</taxon>
        <taxon>Pseudomonadati</taxon>
        <taxon>Bacteroidota</taxon>
        <taxon>Flavobacteriia</taxon>
        <taxon>Flavobacteriales</taxon>
        <taxon>Crocinitomicaceae</taxon>
        <taxon>Fluviicola</taxon>
    </lineage>
</organism>
<sequence length="288" mass="32169">MPTREDKISSSFGVILRKSVIIMHFKLIIGCVVLFLFSCKKHKDLYPDTAIGGHACAGLHISSSNYHDNSLEAYKYARSFEQLALIEVDAQLSLDGTLWLFHDAELDVESTGTGAVPQKNDAYLSGINYSSLEKERVIRLSDLPADLKGIRLIIDLKESDGTDNGLIDSTKLIDALKEAKQYFYNGDLALVTNTRRFIPTIKGLGFRVYYNVVNALQFWSYSTAFIVDGAIFRNSDIAVSDVNSLKSLGKEVIIYDVRSPNGIRSALEKIPHYLLTDDIKATLIEKYK</sequence>
<feature type="domain" description="GP-PDE" evidence="2">
    <location>
        <begin position="54"/>
        <end position="286"/>
    </location>
</feature>
<feature type="transmembrane region" description="Helical" evidence="1">
    <location>
        <begin position="20"/>
        <end position="37"/>
    </location>
</feature>
<evidence type="ECO:0000259" key="2">
    <source>
        <dbReference type="PROSITE" id="PS51704"/>
    </source>
</evidence>
<protein>
    <recommendedName>
        <fullName evidence="2">GP-PDE domain-containing protein</fullName>
    </recommendedName>
</protein>
<evidence type="ECO:0000313" key="3">
    <source>
        <dbReference type="EMBL" id="TSJ38985.1"/>
    </source>
</evidence>
<dbReference type="InterPro" id="IPR030395">
    <property type="entry name" value="GP_PDE_dom"/>
</dbReference>
<dbReference type="Gene3D" id="3.20.20.190">
    <property type="entry name" value="Phosphatidylinositol (PI) phosphodiesterase"/>
    <property type="match status" value="1"/>
</dbReference>
<dbReference type="PANTHER" id="PTHR46211:SF14">
    <property type="entry name" value="GLYCEROPHOSPHODIESTER PHOSPHODIESTERASE"/>
    <property type="match status" value="1"/>
</dbReference>
<dbReference type="InterPro" id="IPR017946">
    <property type="entry name" value="PLC-like_Pdiesterase_TIM-brl"/>
</dbReference>
<accession>A0A556MGR1</accession>
<dbReference type="Pfam" id="PF03009">
    <property type="entry name" value="GDPD"/>
    <property type="match status" value="1"/>
</dbReference>
<dbReference type="AlphaFoldDB" id="A0A556MGR1"/>
<keyword evidence="4" id="KW-1185">Reference proteome</keyword>
<dbReference type="OrthoDB" id="1467033at2"/>
<evidence type="ECO:0000313" key="4">
    <source>
        <dbReference type="Proteomes" id="UP000316008"/>
    </source>
</evidence>
<evidence type="ECO:0000256" key="1">
    <source>
        <dbReference type="SAM" id="Phobius"/>
    </source>
</evidence>